<organism evidence="1 2">
    <name type="scientific">Gulosibacter bifidus</name>
    <dbReference type="NCBI Taxonomy" id="272239"/>
    <lineage>
        <taxon>Bacteria</taxon>
        <taxon>Bacillati</taxon>
        <taxon>Actinomycetota</taxon>
        <taxon>Actinomycetes</taxon>
        <taxon>Micrococcales</taxon>
        <taxon>Microbacteriaceae</taxon>
        <taxon>Gulosibacter</taxon>
    </lineage>
</organism>
<evidence type="ECO:0000313" key="1">
    <source>
        <dbReference type="EMBL" id="MFD2674549.1"/>
    </source>
</evidence>
<dbReference type="Proteomes" id="UP001597453">
    <property type="component" value="Unassembled WGS sequence"/>
</dbReference>
<dbReference type="RefSeq" id="WP_066058903.1">
    <property type="nucleotide sequence ID" value="NZ_JBHUNF010000002.1"/>
</dbReference>
<proteinExistence type="predicted"/>
<keyword evidence="2" id="KW-1185">Reference proteome</keyword>
<protein>
    <submittedName>
        <fullName evidence="1">Rhamnan synthesis F family protein</fullName>
    </submittedName>
</protein>
<accession>A0ABW5RJD4</accession>
<dbReference type="Pfam" id="PF05045">
    <property type="entry name" value="RgpF"/>
    <property type="match status" value="1"/>
</dbReference>
<gene>
    <name evidence="1" type="ORF">ACFSUQ_04450</name>
</gene>
<dbReference type="InterPro" id="IPR007739">
    <property type="entry name" value="RgpF"/>
</dbReference>
<comment type="caution">
    <text evidence="1">The sequence shown here is derived from an EMBL/GenBank/DDBJ whole genome shotgun (WGS) entry which is preliminary data.</text>
</comment>
<name>A0ABW5RJD4_9MICO</name>
<evidence type="ECO:0000313" key="2">
    <source>
        <dbReference type="Proteomes" id="UP001597453"/>
    </source>
</evidence>
<dbReference type="EMBL" id="JBHUNF010000002">
    <property type="protein sequence ID" value="MFD2674549.1"/>
    <property type="molecule type" value="Genomic_DNA"/>
</dbReference>
<sequence length="275" mass="31390">MADGVNVRSLFYEGILPQIHWETSARISPSPSRVAVVAQWSLSPIMSKSFAALVNSLFARDYEVLIVSACTDSQPLHFSEPLEGEPAIIRKPNIGYDFGSWAVGFLHQPQIFSAERVLQVNDSLLGPFWNMDPIYDDFERDLGDAWGLVRNYQVTPHLQSYFIGYTADVLQAKVFQKFWTEVRVHADKQEIINNYELGLSRTLYGEGFVQAAYIEPQLLRHSTLNPMISAWLQVLREGVPFLKRELITRPSVGVQGERIPELLRREFDIDIAEWC</sequence>
<reference evidence="2" key="1">
    <citation type="journal article" date="2019" name="Int. J. Syst. Evol. Microbiol.">
        <title>The Global Catalogue of Microorganisms (GCM) 10K type strain sequencing project: providing services to taxonomists for standard genome sequencing and annotation.</title>
        <authorList>
            <consortium name="The Broad Institute Genomics Platform"/>
            <consortium name="The Broad Institute Genome Sequencing Center for Infectious Disease"/>
            <person name="Wu L."/>
            <person name="Ma J."/>
        </authorList>
    </citation>
    <scope>NUCLEOTIDE SEQUENCE [LARGE SCALE GENOMIC DNA]</scope>
    <source>
        <strain evidence="2">TISTR 1511</strain>
    </source>
</reference>